<sequence length="301" mass="33071">MPLDYNPETEIPDLTGKSIFITGGTGGLGAASAIHLAKHNPSHIYISGRNATSAEKVIKQIHKDTPNLAVTFIKFDLSSLSSVKEAAERFTSQHRTLNILMCNAGVMALPPSTTVDGYELQFGTNHLGHALLIKKFLPLLEATTDPRIVLLTSQGWGLHPRGGIIFDKLKTPQNISFGGPWVRYGQSKLANLVYARELAKRFPGITSVSVHPGVVGTGLVDGLGIKEKILVYALSWWRMLQVHEGAFSQTWAATVDKAEIRNGGYYEPVGKLENRKLDAAARDEVLAERLWDWTEEALKEF</sequence>
<evidence type="ECO:0000313" key="4">
    <source>
        <dbReference type="EMBL" id="KGO50984.1"/>
    </source>
</evidence>
<gene>
    <name evidence="4" type="ORF">PEX2_094500</name>
</gene>
<name>A0A0A2I4Z1_PENEN</name>
<dbReference type="RefSeq" id="XP_016593996.1">
    <property type="nucleotide sequence ID" value="XM_016746720.1"/>
</dbReference>
<accession>A0A0A2I4Z1</accession>
<dbReference type="OrthoDB" id="191139at2759"/>
<evidence type="ECO:0000256" key="1">
    <source>
        <dbReference type="ARBA" id="ARBA00006484"/>
    </source>
</evidence>
<dbReference type="EMBL" id="JQFZ01000311">
    <property type="protein sequence ID" value="KGO50984.1"/>
    <property type="molecule type" value="Genomic_DNA"/>
</dbReference>
<proteinExistence type="inferred from homology"/>
<keyword evidence="3" id="KW-0560">Oxidoreductase</keyword>
<dbReference type="HOGENOM" id="CLU_010194_44_6_1"/>
<dbReference type="InterPro" id="IPR002347">
    <property type="entry name" value="SDR_fam"/>
</dbReference>
<dbReference type="PANTHER" id="PTHR24320:SF154">
    <property type="entry name" value="OXIDOREDUCTASE, SHORT-CHAIN DEHYDROGENASE_REDUCTASE FAMILY (AFU_ORTHOLOGUE AFUA_2G04560)"/>
    <property type="match status" value="1"/>
</dbReference>
<protein>
    <submittedName>
        <fullName evidence="4">Short-chain dehydrogenase/reductase SDR</fullName>
    </submittedName>
</protein>
<evidence type="ECO:0000256" key="3">
    <source>
        <dbReference type="ARBA" id="ARBA00023002"/>
    </source>
</evidence>
<dbReference type="SUPFAM" id="SSF51735">
    <property type="entry name" value="NAD(P)-binding Rossmann-fold domains"/>
    <property type="match status" value="1"/>
</dbReference>
<dbReference type="STRING" id="27334.A0A0A2I4Z1"/>
<keyword evidence="5" id="KW-1185">Reference proteome</keyword>
<reference evidence="4 5" key="1">
    <citation type="journal article" date="2015" name="Mol. Plant Microbe Interact.">
        <title>Genome, transcriptome, and functional analyses of Penicillium expansum provide new insights into secondary metabolism and pathogenicity.</title>
        <authorList>
            <person name="Ballester A.R."/>
            <person name="Marcet-Houben M."/>
            <person name="Levin E."/>
            <person name="Sela N."/>
            <person name="Selma-Lazaro C."/>
            <person name="Carmona L."/>
            <person name="Wisniewski M."/>
            <person name="Droby S."/>
            <person name="Gonzalez-Candelas L."/>
            <person name="Gabaldon T."/>
        </authorList>
    </citation>
    <scope>NUCLEOTIDE SEQUENCE [LARGE SCALE GENOMIC DNA]</scope>
    <source>
        <strain evidence="4 5">MD-8</strain>
    </source>
</reference>
<comment type="caution">
    <text evidence="4">The sequence shown here is derived from an EMBL/GenBank/DDBJ whole genome shotgun (WGS) entry which is preliminary data.</text>
</comment>
<dbReference type="PRINTS" id="PR00081">
    <property type="entry name" value="GDHRDH"/>
</dbReference>
<dbReference type="GO" id="GO:0016491">
    <property type="term" value="F:oxidoreductase activity"/>
    <property type="evidence" value="ECO:0007669"/>
    <property type="project" value="UniProtKB-KW"/>
</dbReference>
<dbReference type="VEuPathDB" id="FungiDB:PEXP_004390"/>
<organism evidence="4 5">
    <name type="scientific">Penicillium expansum</name>
    <name type="common">Blue mold rot fungus</name>
    <dbReference type="NCBI Taxonomy" id="27334"/>
    <lineage>
        <taxon>Eukaryota</taxon>
        <taxon>Fungi</taxon>
        <taxon>Dikarya</taxon>
        <taxon>Ascomycota</taxon>
        <taxon>Pezizomycotina</taxon>
        <taxon>Eurotiomycetes</taxon>
        <taxon>Eurotiomycetidae</taxon>
        <taxon>Eurotiales</taxon>
        <taxon>Aspergillaceae</taxon>
        <taxon>Penicillium</taxon>
    </lineage>
</organism>
<dbReference type="PANTHER" id="PTHR24320">
    <property type="entry name" value="RETINOL DEHYDROGENASE"/>
    <property type="match status" value="1"/>
</dbReference>
<dbReference type="Gene3D" id="3.40.50.720">
    <property type="entry name" value="NAD(P)-binding Rossmann-like Domain"/>
    <property type="match status" value="1"/>
</dbReference>
<dbReference type="GeneID" id="27682140"/>
<evidence type="ECO:0000256" key="2">
    <source>
        <dbReference type="ARBA" id="ARBA00022857"/>
    </source>
</evidence>
<comment type="similarity">
    <text evidence="1">Belongs to the short-chain dehydrogenases/reductases (SDR) family.</text>
</comment>
<dbReference type="Proteomes" id="UP000030143">
    <property type="component" value="Unassembled WGS sequence"/>
</dbReference>
<evidence type="ECO:0000313" key="5">
    <source>
        <dbReference type="Proteomes" id="UP000030143"/>
    </source>
</evidence>
<dbReference type="Pfam" id="PF00106">
    <property type="entry name" value="adh_short"/>
    <property type="match status" value="1"/>
</dbReference>
<dbReference type="PhylomeDB" id="A0A0A2I4Z1"/>
<dbReference type="AlphaFoldDB" id="A0A0A2I4Z1"/>
<keyword evidence="2" id="KW-0521">NADP</keyword>
<dbReference type="InterPro" id="IPR036291">
    <property type="entry name" value="NAD(P)-bd_dom_sf"/>
</dbReference>